<dbReference type="Ensembl" id="ENSLLET00000026187.1">
    <property type="protein sequence ID" value="ENSLLEP00000025225.1"/>
    <property type="gene ID" value="ENSLLEG00000015947.1"/>
</dbReference>
<reference evidence="1" key="2">
    <citation type="submission" date="2025-09" db="UniProtKB">
        <authorList>
            <consortium name="Ensembl"/>
        </authorList>
    </citation>
    <scope>IDENTIFICATION</scope>
</reference>
<sequence>MDVKKLIGKTLKPARPIRHGVSVMGKYFCFNWNLGNILCIRSGVRYQNVRILYAFSAHFKELVPLWTSRITYSREFLLELSYLSISRKRPLHLPDHPIILDRPNTPLYTYLMQNWCAPVVTQNSQ</sequence>
<name>A0A8C5WAC3_9ANUR</name>
<proteinExistence type="predicted"/>
<dbReference type="AlphaFoldDB" id="A0A8C5WAC3"/>
<dbReference type="Proteomes" id="UP000694569">
    <property type="component" value="Unplaced"/>
</dbReference>
<reference evidence="1" key="1">
    <citation type="submission" date="2025-08" db="UniProtKB">
        <authorList>
            <consortium name="Ensembl"/>
        </authorList>
    </citation>
    <scope>IDENTIFICATION</scope>
</reference>
<organism evidence="1 2">
    <name type="scientific">Leptobrachium leishanense</name>
    <name type="common">Leishan spiny toad</name>
    <dbReference type="NCBI Taxonomy" id="445787"/>
    <lineage>
        <taxon>Eukaryota</taxon>
        <taxon>Metazoa</taxon>
        <taxon>Chordata</taxon>
        <taxon>Craniata</taxon>
        <taxon>Vertebrata</taxon>
        <taxon>Euteleostomi</taxon>
        <taxon>Amphibia</taxon>
        <taxon>Batrachia</taxon>
        <taxon>Anura</taxon>
        <taxon>Pelobatoidea</taxon>
        <taxon>Megophryidae</taxon>
        <taxon>Leptobrachium</taxon>
    </lineage>
</organism>
<evidence type="ECO:0000313" key="1">
    <source>
        <dbReference type="Ensembl" id="ENSLLEP00000025225.1"/>
    </source>
</evidence>
<accession>A0A8C5WAC3</accession>
<protein>
    <submittedName>
        <fullName evidence="1">Uncharacterized protein</fullName>
    </submittedName>
</protein>
<evidence type="ECO:0000313" key="2">
    <source>
        <dbReference type="Proteomes" id="UP000694569"/>
    </source>
</evidence>
<keyword evidence="2" id="KW-1185">Reference proteome</keyword>